<geneLocation type="plasmid" evidence="2">
    <name>unnamed</name>
</geneLocation>
<accession>A0A7D6FRJ2</accession>
<sequence length="199" mass="21787">MTDSAALEIAPYLPEIFDSEAGGILQDLIFSSELSALMFMATEAQMEVAKKYVVGVLEECYQAGHLQVMGAANEGEFYGYALIFGHPKASLIRYCHKIYVHEQYRGHGIGSQMLEALLSQPYEMGLLCSSELVPFYEAAGMVNKGDFFAPDSSDFDRTRGMYAGLCVMSSKDASEGLPVFMLNNSDVQNIINAVVACKD</sequence>
<keyword evidence="2" id="KW-0614">Plasmid</keyword>
<dbReference type="RefSeq" id="WP_032736817.1">
    <property type="nucleotide sequence ID" value="NZ_CP055367.1"/>
</dbReference>
<dbReference type="EMBL" id="CP055367">
    <property type="protein sequence ID" value="QLN81745.1"/>
    <property type="molecule type" value="Genomic_DNA"/>
</dbReference>
<dbReference type="CDD" id="cd04301">
    <property type="entry name" value="NAT_SF"/>
    <property type="match status" value="1"/>
</dbReference>
<name>A0A7D6FRJ2_9ENTR</name>
<dbReference type="InterPro" id="IPR016181">
    <property type="entry name" value="Acyl_CoA_acyltransferase"/>
</dbReference>
<dbReference type="Pfam" id="PF13508">
    <property type="entry name" value="Acetyltransf_7"/>
    <property type="match status" value="1"/>
</dbReference>
<proteinExistence type="predicted"/>
<dbReference type="AlphaFoldDB" id="A0A7D6FRJ2"/>
<feature type="domain" description="N-acetyltransferase" evidence="1">
    <location>
        <begin position="24"/>
        <end position="162"/>
    </location>
</feature>
<dbReference type="SUPFAM" id="SSF55729">
    <property type="entry name" value="Acyl-CoA N-acyltransferases (Nat)"/>
    <property type="match status" value="1"/>
</dbReference>
<dbReference type="InterPro" id="IPR000182">
    <property type="entry name" value="GNAT_dom"/>
</dbReference>
<dbReference type="PROSITE" id="PS51186">
    <property type="entry name" value="GNAT"/>
    <property type="match status" value="1"/>
</dbReference>
<protein>
    <submittedName>
        <fullName evidence="2">GNAT family N-acetyltransferase</fullName>
    </submittedName>
</protein>
<evidence type="ECO:0000313" key="2">
    <source>
        <dbReference type="EMBL" id="QLN81745.1"/>
    </source>
</evidence>
<dbReference type="GO" id="GO:0016747">
    <property type="term" value="F:acyltransferase activity, transferring groups other than amino-acyl groups"/>
    <property type="evidence" value="ECO:0007669"/>
    <property type="project" value="InterPro"/>
</dbReference>
<dbReference type="Gene3D" id="3.40.630.30">
    <property type="match status" value="1"/>
</dbReference>
<keyword evidence="2" id="KW-0808">Transferase</keyword>
<organism evidence="2">
    <name type="scientific">Klebsiella grimontii</name>
    <dbReference type="NCBI Taxonomy" id="2058152"/>
    <lineage>
        <taxon>Bacteria</taxon>
        <taxon>Pseudomonadati</taxon>
        <taxon>Pseudomonadota</taxon>
        <taxon>Gammaproteobacteria</taxon>
        <taxon>Enterobacterales</taxon>
        <taxon>Enterobacteriaceae</taxon>
        <taxon>Klebsiella/Raoultella group</taxon>
        <taxon>Klebsiella</taxon>
    </lineage>
</organism>
<reference evidence="2" key="1">
    <citation type="submission" date="2020-06" db="EMBL/GenBank/DDBJ databases">
        <title>REHAB project genomes.</title>
        <authorList>
            <person name="Shaw L.P."/>
        </authorList>
    </citation>
    <scope>NUCLEOTIDE SEQUENCE</scope>
    <source>
        <strain evidence="2">RHBSTW-00165</strain>
        <plasmid evidence="2">unnamed</plasmid>
    </source>
</reference>
<gene>
    <name evidence="2" type="ORF">HV104_29765</name>
</gene>
<evidence type="ECO:0000259" key="1">
    <source>
        <dbReference type="PROSITE" id="PS51186"/>
    </source>
</evidence>